<organism evidence="1 2">
    <name type="scientific">Salipaludibacillus agaradhaerens</name>
    <name type="common">Bacillus agaradhaerens</name>
    <dbReference type="NCBI Taxonomy" id="76935"/>
    <lineage>
        <taxon>Bacteria</taxon>
        <taxon>Bacillati</taxon>
        <taxon>Bacillota</taxon>
        <taxon>Bacilli</taxon>
        <taxon>Bacillales</taxon>
        <taxon>Bacillaceae</taxon>
    </lineage>
</organism>
<reference evidence="1" key="1">
    <citation type="submission" date="2020-06" db="EMBL/GenBank/DDBJ databases">
        <title>Insight into the genomes of haloalkaliphilic bacilli from Kenyan soda lakes.</title>
        <authorList>
            <person name="Mwirichia R."/>
            <person name="Villamizar G.C."/>
            <person name="Poehlein A."/>
            <person name="Mugweru J."/>
            <person name="Kipnyargis A."/>
            <person name="Kiplimo D."/>
            <person name="Orwa P."/>
            <person name="Daniel R."/>
        </authorList>
    </citation>
    <scope>NUCLEOTIDE SEQUENCE</scope>
    <source>
        <strain evidence="1">B1096_S55</strain>
    </source>
</reference>
<dbReference type="AlphaFoldDB" id="A0A9Q4AXP2"/>
<comment type="caution">
    <text evidence="1">The sequence shown here is derived from an EMBL/GenBank/DDBJ whole genome shotgun (WGS) entry which is preliminary data.</text>
</comment>
<dbReference type="EMBL" id="JABXYM010000001">
    <property type="protein sequence ID" value="MCR6095016.1"/>
    <property type="molecule type" value="Genomic_DNA"/>
</dbReference>
<gene>
    <name evidence="1" type="ORF">HXA33_00450</name>
</gene>
<evidence type="ECO:0000313" key="1">
    <source>
        <dbReference type="EMBL" id="MCR6095016.1"/>
    </source>
</evidence>
<keyword evidence="2" id="KW-1185">Reference proteome</keyword>
<dbReference type="RefSeq" id="WP_257819652.1">
    <property type="nucleotide sequence ID" value="NZ_JABXYM010000001.1"/>
</dbReference>
<sequence>MLKTLSAELTVCSQVNEDGFLTIAGLANGEGLAEGNKLELFLERVPTQYEKIAETTLDEFCYFELVNIKLEASDLLQSHLYIRVNENMLEKVNVHAG</sequence>
<evidence type="ECO:0000313" key="2">
    <source>
        <dbReference type="Proteomes" id="UP001057753"/>
    </source>
</evidence>
<name>A0A9Q4AXP2_SALAG</name>
<protein>
    <submittedName>
        <fullName evidence="1">Uncharacterized protein</fullName>
    </submittedName>
</protein>
<dbReference type="Proteomes" id="UP001057753">
    <property type="component" value="Unassembled WGS sequence"/>
</dbReference>
<accession>A0A9Q4AXP2</accession>
<proteinExistence type="predicted"/>